<name>A0A545AR23_9ACTN</name>
<proteinExistence type="predicted"/>
<evidence type="ECO:0000256" key="1">
    <source>
        <dbReference type="SAM" id="MobiDB-lite"/>
    </source>
</evidence>
<dbReference type="AlphaFoldDB" id="A0A545AR23"/>
<dbReference type="InParanoid" id="A0A545AR23"/>
<feature type="region of interest" description="Disordered" evidence="1">
    <location>
        <begin position="142"/>
        <end position="169"/>
    </location>
</feature>
<evidence type="ECO:0000313" key="3">
    <source>
        <dbReference type="Proteomes" id="UP000317982"/>
    </source>
</evidence>
<comment type="caution">
    <text evidence="2">The sequence shown here is derived from an EMBL/GenBank/DDBJ whole genome shotgun (WGS) entry which is preliminary data.</text>
</comment>
<feature type="compositionally biased region" description="Low complexity" evidence="1">
    <location>
        <begin position="152"/>
        <end position="169"/>
    </location>
</feature>
<accession>A0A545AR23</accession>
<sequence length="252" mass="26802">MTFTPDDLSRDEWDVISHAAAMGGWLTTGYFESERWAEGQDLPGRLLGPVFTLVTGGGPDRYALTPAGWTLTDEMAKHSAGAPRHVRYVCPECGEPVEHVPPYDAGTGALAGGDPARQEWSHLDGEPLCPVVTDTGYQPALPTRIDPPSTPPTSTTASTSTAPSLSTTLTKEAPMTAEEPQDMQELAAYLDTGVEEAEALSERARRLEEIADSDLRLTPRLKTAISEAAGACKLAAEAVGELPGTLRSDLDV</sequence>
<dbReference type="RefSeq" id="WP_142705646.1">
    <property type="nucleotide sequence ID" value="NZ_VIRS01000011.1"/>
</dbReference>
<reference evidence="2 3" key="1">
    <citation type="submission" date="2019-07" db="EMBL/GenBank/DDBJ databases">
        <title>Cryptosporangium phraense sp. nov., isolated from plant litter.</title>
        <authorList>
            <person name="Suriyachadkun C."/>
        </authorList>
    </citation>
    <scope>NUCLEOTIDE SEQUENCE [LARGE SCALE GENOMIC DNA]</scope>
    <source>
        <strain evidence="2 3">A-T 5661</strain>
    </source>
</reference>
<evidence type="ECO:0000313" key="2">
    <source>
        <dbReference type="EMBL" id="TQS43733.1"/>
    </source>
</evidence>
<dbReference type="OrthoDB" id="4105213at2"/>
<keyword evidence="3" id="KW-1185">Reference proteome</keyword>
<organism evidence="2 3">
    <name type="scientific">Cryptosporangium phraense</name>
    <dbReference type="NCBI Taxonomy" id="2593070"/>
    <lineage>
        <taxon>Bacteria</taxon>
        <taxon>Bacillati</taxon>
        <taxon>Actinomycetota</taxon>
        <taxon>Actinomycetes</taxon>
        <taxon>Cryptosporangiales</taxon>
        <taxon>Cryptosporangiaceae</taxon>
        <taxon>Cryptosporangium</taxon>
    </lineage>
</organism>
<dbReference type="EMBL" id="VIRS01000011">
    <property type="protein sequence ID" value="TQS43733.1"/>
    <property type="molecule type" value="Genomic_DNA"/>
</dbReference>
<protein>
    <submittedName>
        <fullName evidence="2">Uncharacterized protein</fullName>
    </submittedName>
</protein>
<dbReference type="Proteomes" id="UP000317982">
    <property type="component" value="Unassembled WGS sequence"/>
</dbReference>
<gene>
    <name evidence="2" type="ORF">FL583_16990</name>
</gene>